<dbReference type="EMBL" id="POQS01000003">
    <property type="protein sequence ID" value="PND33716.1"/>
    <property type="molecule type" value="Genomic_DNA"/>
</dbReference>
<accession>A0A2N8KJU4</accession>
<dbReference type="InterPro" id="IPR041669">
    <property type="entry name" value="TetR_C_15"/>
</dbReference>
<dbReference type="Proteomes" id="UP000235994">
    <property type="component" value="Unassembled WGS sequence"/>
</dbReference>
<proteinExistence type="predicted"/>
<feature type="domain" description="Tetracyclin repressor SlmA-like C-terminal" evidence="1">
    <location>
        <begin position="15"/>
        <end position="74"/>
    </location>
</feature>
<dbReference type="Pfam" id="PF17918">
    <property type="entry name" value="TetR_C_15"/>
    <property type="match status" value="1"/>
</dbReference>
<name>A0A2N8KJU4_9BURK</name>
<sequence>MHGRDGRDNDADFFRVVLSVLEARLPKLKSAYREDYAAVLQATAAGIIHIGYRADPLHAELYLREIPRVLTAYLTAIEAAAST</sequence>
<organism evidence="2 3">
    <name type="scientific">Achromobacter pulmonis</name>
    <dbReference type="NCBI Taxonomy" id="1389932"/>
    <lineage>
        <taxon>Bacteria</taxon>
        <taxon>Pseudomonadati</taxon>
        <taxon>Pseudomonadota</taxon>
        <taxon>Betaproteobacteria</taxon>
        <taxon>Burkholderiales</taxon>
        <taxon>Alcaligenaceae</taxon>
        <taxon>Achromobacter</taxon>
    </lineage>
</organism>
<evidence type="ECO:0000313" key="2">
    <source>
        <dbReference type="EMBL" id="PND33716.1"/>
    </source>
</evidence>
<comment type="caution">
    <text evidence="2">The sequence shown here is derived from an EMBL/GenBank/DDBJ whole genome shotgun (WGS) entry which is preliminary data.</text>
</comment>
<evidence type="ECO:0000313" key="3">
    <source>
        <dbReference type="Proteomes" id="UP000235994"/>
    </source>
</evidence>
<keyword evidence="3" id="KW-1185">Reference proteome</keyword>
<dbReference type="AlphaFoldDB" id="A0A2N8KJU4"/>
<evidence type="ECO:0000259" key="1">
    <source>
        <dbReference type="Pfam" id="PF17918"/>
    </source>
</evidence>
<reference evidence="2 3" key="1">
    <citation type="submission" date="2018-01" db="EMBL/GenBank/DDBJ databases">
        <title>The draft genome of an aniline degradation strain ANB-1.</title>
        <authorList>
            <person name="Zhang L."/>
            <person name="Jiang J."/>
        </authorList>
    </citation>
    <scope>NUCLEOTIDE SEQUENCE [LARGE SCALE GENOMIC DNA]</scope>
    <source>
        <strain evidence="2 3">ANB-1</strain>
    </source>
</reference>
<protein>
    <recommendedName>
        <fullName evidence="1">Tetracyclin repressor SlmA-like C-terminal domain-containing protein</fullName>
    </recommendedName>
</protein>
<gene>
    <name evidence="2" type="ORF">C1I89_14805</name>
</gene>